<dbReference type="Gene3D" id="1.25.40.10">
    <property type="entry name" value="Tetratricopeptide repeat domain"/>
    <property type="match status" value="5"/>
</dbReference>
<evidence type="ECO:0000313" key="3">
    <source>
        <dbReference type="EMBL" id="KAJ8437845.1"/>
    </source>
</evidence>
<dbReference type="GO" id="GO:0008380">
    <property type="term" value="P:RNA splicing"/>
    <property type="evidence" value="ECO:0007669"/>
    <property type="project" value="InterPro"/>
</dbReference>
<evidence type="ECO:0008006" key="5">
    <source>
        <dbReference type="Google" id="ProtNLM"/>
    </source>
</evidence>
<feature type="repeat" description="PPR" evidence="2">
    <location>
        <begin position="204"/>
        <end position="238"/>
    </location>
</feature>
<proteinExistence type="predicted"/>
<sequence length="557" mass="63368">MAFSQLLTRHTRTLAKSIAVSPPSTSPLLQTLTHSTSTTPLKPQIFEQNFSSGFTLLKLCRNPFHPGITIPFSRIWRSIHGNLTDTQVLEETEEAISPQITSQIIKESEKICKLLSTSPKNSSVESILETCGVDVTPALVLEVLKKLSNAGFLALNFFRWAEKQKGFKHTTESYNALIDSLGKIKQFKMIWVLVDSMRGKGLLGKDTFILIIRRYARAKRVEDAIEAFEKMERFAMKLDLSDFNRFLDVLCKSRQVVKAHHVFDKMKKRRFMPDKKSYTILLEGWGQQQNLLKLDEVYREMKDEGFEPDIVAYGIIMHAYCKARKVNQAVEKFQEMEEMGIHPSPHMYCILINGLGSEKRLGEALKFFEMSKAGDIALEAPTYNAVVGSFCWSMKFDEAFHMIDEMKRCGVGPNSRTNDIILHHLIKAGKGKEAYSVFKRMSNEQGCEPTLSTYEIIVRMLCNNRQLDTAVQVWDQMKAKGVLPGMHMFATMISSFCHENKLEDACNYFHEMLDLGIRPPASVFNNLKRALLDQGKKETVLILAQKLEAIRTTPIIG</sequence>
<name>A0A9Q1K7K6_9CARY</name>
<dbReference type="PROSITE" id="PS51375">
    <property type="entry name" value="PPR"/>
    <property type="match status" value="7"/>
</dbReference>
<feature type="repeat" description="PPR" evidence="2">
    <location>
        <begin position="309"/>
        <end position="343"/>
    </location>
</feature>
<dbReference type="OrthoDB" id="185373at2759"/>
<feature type="repeat" description="PPR" evidence="2">
    <location>
        <begin position="239"/>
        <end position="273"/>
    </location>
</feature>
<dbReference type="InterPro" id="IPR011990">
    <property type="entry name" value="TPR-like_helical_dom_sf"/>
</dbReference>
<dbReference type="Proteomes" id="UP001153076">
    <property type="component" value="Unassembled WGS sequence"/>
</dbReference>
<feature type="repeat" description="PPR" evidence="2">
    <location>
        <begin position="379"/>
        <end position="413"/>
    </location>
</feature>
<dbReference type="InterPro" id="IPR002885">
    <property type="entry name" value="PPR_rpt"/>
</dbReference>
<protein>
    <recommendedName>
        <fullName evidence="5">Pentatricopeptide repeat-containing protein</fullName>
    </recommendedName>
</protein>
<feature type="repeat" description="PPR" evidence="2">
    <location>
        <begin position="450"/>
        <end position="484"/>
    </location>
</feature>
<dbReference type="EMBL" id="JAKOGI010000277">
    <property type="protein sequence ID" value="KAJ8437845.1"/>
    <property type="molecule type" value="Genomic_DNA"/>
</dbReference>
<gene>
    <name evidence="3" type="ORF">Cgig2_000399</name>
</gene>
<dbReference type="NCBIfam" id="TIGR00756">
    <property type="entry name" value="PPR"/>
    <property type="match status" value="10"/>
</dbReference>
<accession>A0A9Q1K7K6</accession>
<dbReference type="Pfam" id="PF01535">
    <property type="entry name" value="PPR"/>
    <property type="match status" value="4"/>
</dbReference>
<keyword evidence="1" id="KW-0677">Repeat</keyword>
<dbReference type="InterPro" id="IPR044578">
    <property type="entry name" value="BIR6-like"/>
</dbReference>
<dbReference type="AlphaFoldDB" id="A0A9Q1K7K6"/>
<dbReference type="Pfam" id="PF13041">
    <property type="entry name" value="PPR_2"/>
    <property type="match status" value="3"/>
</dbReference>
<comment type="caution">
    <text evidence="3">The sequence shown here is derived from an EMBL/GenBank/DDBJ whole genome shotgun (WGS) entry which is preliminary data.</text>
</comment>
<feature type="repeat" description="PPR" evidence="2">
    <location>
        <begin position="274"/>
        <end position="308"/>
    </location>
</feature>
<evidence type="ECO:0000313" key="4">
    <source>
        <dbReference type="Proteomes" id="UP001153076"/>
    </source>
</evidence>
<dbReference type="PANTHER" id="PTHR47003:SF11">
    <property type="entry name" value="PPR SUPERFAMILY PROTEIN"/>
    <property type="match status" value="1"/>
</dbReference>
<evidence type="ECO:0000256" key="2">
    <source>
        <dbReference type="PROSITE-ProRule" id="PRU00708"/>
    </source>
</evidence>
<organism evidence="3 4">
    <name type="scientific">Carnegiea gigantea</name>
    <dbReference type="NCBI Taxonomy" id="171969"/>
    <lineage>
        <taxon>Eukaryota</taxon>
        <taxon>Viridiplantae</taxon>
        <taxon>Streptophyta</taxon>
        <taxon>Embryophyta</taxon>
        <taxon>Tracheophyta</taxon>
        <taxon>Spermatophyta</taxon>
        <taxon>Magnoliopsida</taxon>
        <taxon>eudicotyledons</taxon>
        <taxon>Gunneridae</taxon>
        <taxon>Pentapetalae</taxon>
        <taxon>Caryophyllales</taxon>
        <taxon>Cactineae</taxon>
        <taxon>Cactaceae</taxon>
        <taxon>Cactoideae</taxon>
        <taxon>Echinocereeae</taxon>
        <taxon>Carnegiea</taxon>
    </lineage>
</organism>
<feature type="repeat" description="PPR" evidence="2">
    <location>
        <begin position="485"/>
        <end position="519"/>
    </location>
</feature>
<evidence type="ECO:0000256" key="1">
    <source>
        <dbReference type="ARBA" id="ARBA00022737"/>
    </source>
</evidence>
<keyword evidence="4" id="KW-1185">Reference proteome</keyword>
<reference evidence="3" key="1">
    <citation type="submission" date="2022-04" db="EMBL/GenBank/DDBJ databases">
        <title>Carnegiea gigantea Genome sequencing and assembly v2.</title>
        <authorList>
            <person name="Copetti D."/>
            <person name="Sanderson M.J."/>
            <person name="Burquez A."/>
            <person name="Wojciechowski M.F."/>
        </authorList>
    </citation>
    <scope>NUCLEOTIDE SEQUENCE</scope>
    <source>
        <strain evidence="3">SGP5-SGP5p</strain>
        <tissue evidence="3">Aerial part</tissue>
    </source>
</reference>
<dbReference type="PANTHER" id="PTHR47003">
    <property type="entry name" value="OS01G0970900 PROTEIN"/>
    <property type="match status" value="1"/>
</dbReference>